<feature type="chain" id="PRO_5030106916" description="Lipoprotein" evidence="1">
    <location>
        <begin position="19"/>
        <end position="201"/>
    </location>
</feature>
<dbReference type="EMBL" id="CP041186">
    <property type="protein sequence ID" value="QDG54325.1"/>
    <property type="molecule type" value="Genomic_DNA"/>
</dbReference>
<feature type="signal peptide" evidence="1">
    <location>
        <begin position="1"/>
        <end position="18"/>
    </location>
</feature>
<proteinExistence type="predicted"/>
<dbReference type="OrthoDB" id="9791995at2"/>
<keyword evidence="1" id="KW-0732">Signal</keyword>
<protein>
    <recommendedName>
        <fullName evidence="4">Lipoprotein</fullName>
    </recommendedName>
</protein>
<dbReference type="Gene3D" id="3.90.930.1">
    <property type="match status" value="1"/>
</dbReference>
<name>A0A4Y6Q2T9_PERCE</name>
<dbReference type="Proteomes" id="UP000315995">
    <property type="component" value="Chromosome"/>
</dbReference>
<gene>
    <name evidence="2" type="ORF">FIV42_27335</name>
</gene>
<evidence type="ECO:0000313" key="2">
    <source>
        <dbReference type="EMBL" id="QDG54325.1"/>
    </source>
</evidence>
<evidence type="ECO:0000256" key="1">
    <source>
        <dbReference type="SAM" id="SignalP"/>
    </source>
</evidence>
<keyword evidence="3" id="KW-1185">Reference proteome</keyword>
<organism evidence="2 3">
    <name type="scientific">Persicimonas caeni</name>
    <dbReference type="NCBI Taxonomy" id="2292766"/>
    <lineage>
        <taxon>Bacteria</taxon>
        <taxon>Deltaproteobacteria</taxon>
        <taxon>Bradymonadales</taxon>
        <taxon>Bradymonadaceae</taxon>
        <taxon>Persicimonas</taxon>
    </lineage>
</organism>
<dbReference type="AlphaFoldDB" id="A0A4Y6Q2T9"/>
<reference evidence="2 3" key="1">
    <citation type="submission" date="2019-06" db="EMBL/GenBank/DDBJ databases">
        <title>Persicimonas caeni gen. nov., sp. nov., a predatory bacterium isolated from solar saltern.</title>
        <authorList>
            <person name="Wang S."/>
        </authorList>
    </citation>
    <scope>NUCLEOTIDE SEQUENCE [LARGE SCALE GENOMIC DNA]</scope>
    <source>
        <strain evidence="2 3">YN101</strain>
    </source>
</reference>
<evidence type="ECO:0000313" key="3">
    <source>
        <dbReference type="Proteomes" id="UP000315995"/>
    </source>
</evidence>
<dbReference type="PROSITE" id="PS51257">
    <property type="entry name" value="PROKAR_LIPOPROTEIN"/>
    <property type="match status" value="1"/>
</dbReference>
<sequence>MKRLFAFVGLVAVVAASAAGCSSDEAAKKGRDDGLQNLGPSLTTSKEDGLIVERYTLDEDDKPDVVKYFEEYPDPDDKSITKRRLRKKEVDVNSDGKIDIVRLYNKNGTPLKERLDVDLDGKADTVSYFGNGELVKKEVLSEDASEVVETRYYADGKIIRVEKDLNQDSKVDYWEFYEEGSLDRIGRDIDADGRADSWTRR</sequence>
<accession>A0A5B8YGQ9</accession>
<accession>A0A4Y6Q2T9</accession>
<evidence type="ECO:0008006" key="4">
    <source>
        <dbReference type="Google" id="ProtNLM"/>
    </source>
</evidence>
<dbReference type="RefSeq" id="WP_141200769.1">
    <property type="nucleotide sequence ID" value="NZ_CP041186.1"/>
</dbReference>